<evidence type="ECO:0000256" key="3">
    <source>
        <dbReference type="ARBA" id="ARBA00023163"/>
    </source>
</evidence>
<reference evidence="6" key="1">
    <citation type="journal article" date="2014" name="Int. J. Syst. Evol. Microbiol.">
        <title>Complete genome sequence of Corynebacterium casei LMG S-19264T (=DSM 44701T), isolated from a smear-ripened cheese.</title>
        <authorList>
            <consortium name="US DOE Joint Genome Institute (JGI-PGF)"/>
            <person name="Walter F."/>
            <person name="Albersmeier A."/>
            <person name="Kalinowski J."/>
            <person name="Ruckert C."/>
        </authorList>
    </citation>
    <scope>NUCLEOTIDE SEQUENCE</scope>
    <source>
        <strain evidence="6">JCM 4988</strain>
    </source>
</reference>
<dbReference type="InterPro" id="IPR039422">
    <property type="entry name" value="MarR/SlyA-like"/>
</dbReference>
<gene>
    <name evidence="6" type="ORF">GCM10010387_42820</name>
</gene>
<dbReference type="GO" id="GO:0006950">
    <property type="term" value="P:response to stress"/>
    <property type="evidence" value="ECO:0007669"/>
    <property type="project" value="TreeGrafter"/>
</dbReference>
<dbReference type="GO" id="GO:0003677">
    <property type="term" value="F:DNA binding"/>
    <property type="evidence" value="ECO:0007669"/>
    <property type="project" value="UniProtKB-KW"/>
</dbReference>
<dbReference type="SUPFAM" id="SSF46785">
    <property type="entry name" value="Winged helix' DNA-binding domain"/>
    <property type="match status" value="1"/>
</dbReference>
<dbReference type="EMBL" id="BMWG01000014">
    <property type="protein sequence ID" value="GGZ43913.1"/>
    <property type="molecule type" value="Genomic_DNA"/>
</dbReference>
<dbReference type="PROSITE" id="PS50995">
    <property type="entry name" value="HTH_MARR_2"/>
    <property type="match status" value="1"/>
</dbReference>
<dbReference type="PANTHER" id="PTHR33164:SF99">
    <property type="entry name" value="MARR FAMILY REGULATORY PROTEIN"/>
    <property type="match status" value="1"/>
</dbReference>
<evidence type="ECO:0000259" key="5">
    <source>
        <dbReference type="PROSITE" id="PS50995"/>
    </source>
</evidence>
<dbReference type="InterPro" id="IPR036390">
    <property type="entry name" value="WH_DNA-bd_sf"/>
</dbReference>
<proteinExistence type="predicted"/>
<dbReference type="RefSeq" id="WP_190124774.1">
    <property type="nucleotide sequence ID" value="NZ_BMWG01000014.1"/>
</dbReference>
<feature type="domain" description="HTH marR-type" evidence="5">
    <location>
        <begin position="41"/>
        <end position="173"/>
    </location>
</feature>
<dbReference type="InterPro" id="IPR036388">
    <property type="entry name" value="WH-like_DNA-bd_sf"/>
</dbReference>
<evidence type="ECO:0000256" key="2">
    <source>
        <dbReference type="ARBA" id="ARBA00023125"/>
    </source>
</evidence>
<accession>A0A918QE95</accession>
<feature type="region of interest" description="Disordered" evidence="4">
    <location>
        <begin position="1"/>
        <end position="35"/>
    </location>
</feature>
<dbReference type="InterPro" id="IPR023187">
    <property type="entry name" value="Tscrpt_reg_MarR-type_CS"/>
</dbReference>
<sequence>MKSEITVDPVGSEPPPFAVCGEPIRTASSGPGAPSAESCLGGPVSHAVSRVARLHRVAAAKVLRGLGLYPGQEFLMMHLWDAGPVRQSDLIRMLELDPSTVTKMLQRLEQSGHVRRAPDPADRRAVLVEATDKSCALRSAVERAWSQLEVQTLTGLEPGECEELTRLLGKVESNLCAQTADCPGPEGA</sequence>
<keyword evidence="3" id="KW-0804">Transcription</keyword>
<evidence type="ECO:0000313" key="7">
    <source>
        <dbReference type="Proteomes" id="UP000630936"/>
    </source>
</evidence>
<keyword evidence="2" id="KW-0238">DNA-binding</keyword>
<dbReference type="Gene3D" id="1.10.10.10">
    <property type="entry name" value="Winged helix-like DNA-binding domain superfamily/Winged helix DNA-binding domain"/>
    <property type="match status" value="1"/>
</dbReference>
<comment type="caution">
    <text evidence="6">The sequence shown here is derived from an EMBL/GenBank/DDBJ whole genome shotgun (WGS) entry which is preliminary data.</text>
</comment>
<reference evidence="6" key="2">
    <citation type="submission" date="2020-09" db="EMBL/GenBank/DDBJ databases">
        <authorList>
            <person name="Sun Q."/>
            <person name="Ohkuma M."/>
        </authorList>
    </citation>
    <scope>NUCLEOTIDE SEQUENCE</scope>
    <source>
        <strain evidence="6">JCM 4988</strain>
    </source>
</reference>
<dbReference type="AlphaFoldDB" id="A0A918QE95"/>
<evidence type="ECO:0000256" key="4">
    <source>
        <dbReference type="SAM" id="MobiDB-lite"/>
    </source>
</evidence>
<organism evidence="6 7">
    <name type="scientific">Streptomyces inusitatus</name>
    <dbReference type="NCBI Taxonomy" id="68221"/>
    <lineage>
        <taxon>Bacteria</taxon>
        <taxon>Bacillati</taxon>
        <taxon>Actinomycetota</taxon>
        <taxon>Actinomycetes</taxon>
        <taxon>Kitasatosporales</taxon>
        <taxon>Streptomycetaceae</taxon>
        <taxon>Streptomyces</taxon>
    </lineage>
</organism>
<protein>
    <recommendedName>
        <fullName evidence="5">HTH marR-type domain-containing protein</fullName>
    </recommendedName>
</protein>
<keyword evidence="1" id="KW-0805">Transcription regulation</keyword>
<dbReference type="InterPro" id="IPR000835">
    <property type="entry name" value="HTH_MarR-typ"/>
</dbReference>
<dbReference type="PRINTS" id="PR00598">
    <property type="entry name" value="HTHMARR"/>
</dbReference>
<dbReference type="PANTHER" id="PTHR33164">
    <property type="entry name" value="TRANSCRIPTIONAL REGULATOR, MARR FAMILY"/>
    <property type="match status" value="1"/>
</dbReference>
<dbReference type="Proteomes" id="UP000630936">
    <property type="component" value="Unassembled WGS sequence"/>
</dbReference>
<dbReference type="SMART" id="SM00347">
    <property type="entry name" value="HTH_MARR"/>
    <property type="match status" value="1"/>
</dbReference>
<keyword evidence="7" id="KW-1185">Reference proteome</keyword>
<dbReference type="PROSITE" id="PS01117">
    <property type="entry name" value="HTH_MARR_1"/>
    <property type="match status" value="1"/>
</dbReference>
<name>A0A918QE95_9ACTN</name>
<dbReference type="GO" id="GO:0003700">
    <property type="term" value="F:DNA-binding transcription factor activity"/>
    <property type="evidence" value="ECO:0007669"/>
    <property type="project" value="InterPro"/>
</dbReference>
<dbReference type="Pfam" id="PF01047">
    <property type="entry name" value="MarR"/>
    <property type="match status" value="1"/>
</dbReference>
<evidence type="ECO:0000256" key="1">
    <source>
        <dbReference type="ARBA" id="ARBA00023015"/>
    </source>
</evidence>
<evidence type="ECO:0000313" key="6">
    <source>
        <dbReference type="EMBL" id="GGZ43913.1"/>
    </source>
</evidence>